<protein>
    <submittedName>
        <fullName evidence="2">Uncharacterized protein</fullName>
    </submittedName>
</protein>
<accession>A0AAV1T5B7</accession>
<reference evidence="2" key="1">
    <citation type="submission" date="2024-01" db="EMBL/GenBank/DDBJ databases">
        <authorList>
            <person name="Webb A."/>
        </authorList>
    </citation>
    <scope>NUCLEOTIDE SEQUENCE</scope>
    <source>
        <strain evidence="2">Pm1</strain>
    </source>
</reference>
<evidence type="ECO:0000256" key="1">
    <source>
        <dbReference type="SAM" id="MobiDB-lite"/>
    </source>
</evidence>
<feature type="region of interest" description="Disordered" evidence="1">
    <location>
        <begin position="101"/>
        <end position="124"/>
    </location>
</feature>
<gene>
    <name evidence="2" type="ORF">PM001_LOCUS2841</name>
</gene>
<feature type="region of interest" description="Disordered" evidence="1">
    <location>
        <begin position="26"/>
        <end position="65"/>
    </location>
</feature>
<evidence type="ECO:0000313" key="3">
    <source>
        <dbReference type="Proteomes" id="UP001162060"/>
    </source>
</evidence>
<organism evidence="2 3">
    <name type="scientific">Peronospora matthiolae</name>
    <dbReference type="NCBI Taxonomy" id="2874970"/>
    <lineage>
        <taxon>Eukaryota</taxon>
        <taxon>Sar</taxon>
        <taxon>Stramenopiles</taxon>
        <taxon>Oomycota</taxon>
        <taxon>Peronosporomycetes</taxon>
        <taxon>Peronosporales</taxon>
        <taxon>Peronosporaceae</taxon>
        <taxon>Peronospora</taxon>
    </lineage>
</organism>
<feature type="compositionally biased region" description="Low complexity" evidence="1">
    <location>
        <begin position="27"/>
        <end position="40"/>
    </location>
</feature>
<sequence length="204" mass="21883">MPLLLRTTAPSPSIDELVFAVTAAPLSSQRSASSTTSERSLCATHDRPSVRRRRSTVGTDSEVADWLPSTSNDLGRHFAMGRCSHQSVKCDGDVAITSKDAAAEEDKRSSRDTQLEDDDHLSSGASFASEAGRISGARSCICSCADANEFGITLSSVIIEGRQLAVVDKELRDLRTTLVRKLCSRLTKISGFGRRKPSGLKPVA</sequence>
<feature type="compositionally biased region" description="Basic and acidic residues" evidence="1">
    <location>
        <begin position="101"/>
        <end position="114"/>
    </location>
</feature>
<comment type="caution">
    <text evidence="2">The sequence shown here is derived from an EMBL/GenBank/DDBJ whole genome shotgun (WGS) entry which is preliminary data.</text>
</comment>
<evidence type="ECO:0000313" key="2">
    <source>
        <dbReference type="EMBL" id="CAK7904099.1"/>
    </source>
</evidence>
<dbReference type="Proteomes" id="UP001162060">
    <property type="component" value="Unassembled WGS sequence"/>
</dbReference>
<proteinExistence type="predicted"/>
<dbReference type="EMBL" id="CAKLBY020000028">
    <property type="protein sequence ID" value="CAK7904099.1"/>
    <property type="molecule type" value="Genomic_DNA"/>
</dbReference>
<dbReference type="AlphaFoldDB" id="A0AAV1T5B7"/>
<name>A0AAV1T5B7_9STRA</name>